<dbReference type="CDD" id="cd00067">
    <property type="entry name" value="GAL4"/>
    <property type="match status" value="1"/>
</dbReference>
<feature type="domain" description="Zn(2)-C6 fungal-type" evidence="3">
    <location>
        <begin position="10"/>
        <end position="38"/>
    </location>
</feature>
<proteinExistence type="predicted"/>
<dbReference type="InterPro" id="IPR036864">
    <property type="entry name" value="Zn2-C6_fun-type_DNA-bd_sf"/>
</dbReference>
<dbReference type="GO" id="GO:0000981">
    <property type="term" value="F:DNA-binding transcription factor activity, RNA polymerase II-specific"/>
    <property type="evidence" value="ECO:0007669"/>
    <property type="project" value="InterPro"/>
</dbReference>
<sequence length="493" mass="54719">MAYRGKPSKACQRCRERKLRCDLRKECSSCLRVGAQCSGYRDTEALRIADQTQSVQSKVLGRKAGKAKASPVVGPAFEHLHLPVDIGAQARGFFTACYIADLNRAWYFMVPHLQKGNLPEHLALCLDAVSLAFLHQRTQSTSARDLGFRKYANALRMTNCALQNTDPTQVSATLGASLLLDLFEKVMNPEASNHKAKRAHLDGALALVKVKGLDSFRTEADKRMLFRVVMNAVVTSMSRKDPVDPEIPRILTHVGTCGGTEDWSCPFEHLMFEMSDLVSGSSRGTLPTKESIQKCKELDRKFSELPVPGESKGTNFSDIRKRSPIGGETDAGYSNGKNLGRWVMTRSMMRILLCEEIVASSTGPHTNDADVETSRNTITDAIEDIGSFAMAIAGRGLSISNKIKIEPGREKPHILTVDHFVDLTFLVFGLCIAAWAPHCPQETRDWNLKHLGYIADYYGIRDAETFRQYLLKGGKKLSPWDVYSIMGDHSFVL</sequence>
<protein>
    <recommendedName>
        <fullName evidence="3">Zn(2)-C6 fungal-type domain-containing protein</fullName>
    </recommendedName>
</protein>
<keyword evidence="1" id="KW-0539">Nucleus</keyword>
<evidence type="ECO:0000256" key="1">
    <source>
        <dbReference type="ARBA" id="ARBA00023242"/>
    </source>
</evidence>
<accession>A0A2T2NKF2</accession>
<dbReference type="Gene3D" id="4.10.240.10">
    <property type="entry name" value="Zn(2)-C6 fungal-type DNA-binding domain"/>
    <property type="match status" value="1"/>
</dbReference>
<dbReference type="PROSITE" id="PS00463">
    <property type="entry name" value="ZN2_CY6_FUNGAL_1"/>
    <property type="match status" value="1"/>
</dbReference>
<evidence type="ECO:0000256" key="2">
    <source>
        <dbReference type="SAM" id="MobiDB-lite"/>
    </source>
</evidence>
<dbReference type="InterPro" id="IPR053175">
    <property type="entry name" value="DHMBA_Reg_Transcription_Factor"/>
</dbReference>
<keyword evidence="5" id="KW-1185">Reference proteome</keyword>
<dbReference type="SMART" id="SM00066">
    <property type="entry name" value="GAL4"/>
    <property type="match status" value="1"/>
</dbReference>
<dbReference type="PANTHER" id="PTHR38791:SF1">
    <property type="entry name" value="TRANSCRIPTION FACTOR, PUTATIVE-RELATED"/>
    <property type="match status" value="1"/>
</dbReference>
<gene>
    <name evidence="4" type="ORF">BS50DRAFT_621704</name>
</gene>
<dbReference type="OrthoDB" id="5429770at2759"/>
<dbReference type="PROSITE" id="PS50048">
    <property type="entry name" value="ZN2_CY6_FUNGAL_2"/>
    <property type="match status" value="1"/>
</dbReference>
<dbReference type="AlphaFoldDB" id="A0A2T2NKF2"/>
<evidence type="ECO:0000313" key="4">
    <source>
        <dbReference type="EMBL" id="PSN65921.1"/>
    </source>
</evidence>
<evidence type="ECO:0000259" key="3">
    <source>
        <dbReference type="PROSITE" id="PS50048"/>
    </source>
</evidence>
<dbReference type="SUPFAM" id="SSF57701">
    <property type="entry name" value="Zn2/Cys6 DNA-binding domain"/>
    <property type="match status" value="1"/>
</dbReference>
<dbReference type="InterPro" id="IPR001138">
    <property type="entry name" value="Zn2Cys6_DnaBD"/>
</dbReference>
<dbReference type="Pfam" id="PF00172">
    <property type="entry name" value="Zn_clus"/>
    <property type="match status" value="1"/>
</dbReference>
<organism evidence="4 5">
    <name type="scientific">Corynespora cassiicola Philippines</name>
    <dbReference type="NCBI Taxonomy" id="1448308"/>
    <lineage>
        <taxon>Eukaryota</taxon>
        <taxon>Fungi</taxon>
        <taxon>Dikarya</taxon>
        <taxon>Ascomycota</taxon>
        <taxon>Pezizomycotina</taxon>
        <taxon>Dothideomycetes</taxon>
        <taxon>Pleosporomycetidae</taxon>
        <taxon>Pleosporales</taxon>
        <taxon>Corynesporascaceae</taxon>
        <taxon>Corynespora</taxon>
    </lineage>
</organism>
<dbReference type="STRING" id="1448308.A0A2T2NKF2"/>
<dbReference type="Proteomes" id="UP000240883">
    <property type="component" value="Unassembled WGS sequence"/>
</dbReference>
<feature type="region of interest" description="Disordered" evidence="2">
    <location>
        <begin position="304"/>
        <end position="329"/>
    </location>
</feature>
<name>A0A2T2NKF2_CORCC</name>
<dbReference type="EMBL" id="KZ678136">
    <property type="protein sequence ID" value="PSN65921.1"/>
    <property type="molecule type" value="Genomic_DNA"/>
</dbReference>
<evidence type="ECO:0000313" key="5">
    <source>
        <dbReference type="Proteomes" id="UP000240883"/>
    </source>
</evidence>
<dbReference type="GO" id="GO:0008270">
    <property type="term" value="F:zinc ion binding"/>
    <property type="evidence" value="ECO:0007669"/>
    <property type="project" value="InterPro"/>
</dbReference>
<reference evidence="4 5" key="1">
    <citation type="journal article" date="2018" name="Front. Microbiol.">
        <title>Genome-Wide Analysis of Corynespora cassiicola Leaf Fall Disease Putative Effectors.</title>
        <authorList>
            <person name="Lopez D."/>
            <person name="Ribeiro S."/>
            <person name="Label P."/>
            <person name="Fumanal B."/>
            <person name="Venisse J.S."/>
            <person name="Kohler A."/>
            <person name="de Oliveira R.R."/>
            <person name="Labutti K."/>
            <person name="Lipzen A."/>
            <person name="Lail K."/>
            <person name="Bauer D."/>
            <person name="Ohm R.A."/>
            <person name="Barry K.W."/>
            <person name="Spatafora J."/>
            <person name="Grigoriev I.V."/>
            <person name="Martin F.M."/>
            <person name="Pujade-Renaud V."/>
        </authorList>
    </citation>
    <scope>NUCLEOTIDE SEQUENCE [LARGE SCALE GENOMIC DNA]</scope>
    <source>
        <strain evidence="4 5">Philippines</strain>
    </source>
</reference>
<dbReference type="PANTHER" id="PTHR38791">
    <property type="entry name" value="ZN(II)2CYS6 TRANSCRIPTION FACTOR (EUROFUNG)-RELATED-RELATED"/>
    <property type="match status" value="1"/>
</dbReference>